<dbReference type="PANTHER" id="PTHR31325">
    <property type="entry name" value="OS01G0798800 PROTEIN-RELATED"/>
    <property type="match status" value="1"/>
</dbReference>
<dbReference type="InterPro" id="IPR007658">
    <property type="entry name" value="DUF594"/>
</dbReference>
<dbReference type="EnsemblPlants" id="AUR62037280-RA">
    <property type="protein sequence ID" value="AUR62037280-RA:cds"/>
    <property type="gene ID" value="AUR62037280"/>
</dbReference>
<dbReference type="Pfam" id="PF13968">
    <property type="entry name" value="DUF4220"/>
    <property type="match status" value="1"/>
</dbReference>
<feature type="domain" description="DUF4220" evidence="4">
    <location>
        <begin position="63"/>
        <end position="409"/>
    </location>
</feature>
<proteinExistence type="predicted"/>
<evidence type="ECO:0000256" key="2">
    <source>
        <dbReference type="SAM" id="Phobius"/>
    </source>
</evidence>
<keyword evidence="2" id="KW-1133">Transmembrane helix</keyword>
<dbReference type="OMA" id="MEVEGHW"/>
<keyword evidence="2" id="KW-0812">Transmembrane</keyword>
<feature type="transmembrane region" description="Helical" evidence="2">
    <location>
        <begin position="311"/>
        <end position="329"/>
    </location>
</feature>
<feature type="transmembrane region" description="Helical" evidence="2">
    <location>
        <begin position="60"/>
        <end position="80"/>
    </location>
</feature>
<feature type="region of interest" description="Disordered" evidence="1">
    <location>
        <begin position="732"/>
        <end position="751"/>
    </location>
</feature>
<keyword evidence="6" id="KW-1185">Reference proteome</keyword>
<dbReference type="Gramene" id="AUR62037280-RA">
    <property type="protein sequence ID" value="AUR62037280-RA:cds"/>
    <property type="gene ID" value="AUR62037280"/>
</dbReference>
<dbReference type="AlphaFoldDB" id="A0A803MYK0"/>
<protein>
    <recommendedName>
        <fullName evidence="7">DUF4220 domain-containing protein</fullName>
    </recommendedName>
</protein>
<feature type="transmembrane region" description="Helical" evidence="2">
    <location>
        <begin position="124"/>
        <end position="143"/>
    </location>
</feature>
<evidence type="ECO:0000313" key="5">
    <source>
        <dbReference type="EnsemblPlants" id="AUR62037280-RA:cds"/>
    </source>
</evidence>
<accession>A0A803MYK0</accession>
<dbReference type="Pfam" id="PF03732">
    <property type="entry name" value="Retrotrans_gag"/>
    <property type="match status" value="1"/>
</dbReference>
<evidence type="ECO:0000313" key="6">
    <source>
        <dbReference type="Proteomes" id="UP000596660"/>
    </source>
</evidence>
<dbReference type="InterPro" id="IPR005162">
    <property type="entry name" value="Retrotrans_gag_dom"/>
</dbReference>
<dbReference type="Proteomes" id="UP000596660">
    <property type="component" value="Unplaced"/>
</dbReference>
<reference evidence="5" key="1">
    <citation type="journal article" date="2017" name="Nature">
        <title>The genome of Chenopodium quinoa.</title>
        <authorList>
            <person name="Jarvis D.E."/>
            <person name="Ho Y.S."/>
            <person name="Lightfoot D.J."/>
            <person name="Schmoeckel S.M."/>
            <person name="Li B."/>
            <person name="Borm T.J.A."/>
            <person name="Ohyanagi H."/>
            <person name="Mineta K."/>
            <person name="Michell C.T."/>
            <person name="Saber N."/>
            <person name="Kharbatia N.M."/>
            <person name="Rupper R.R."/>
            <person name="Sharp A.R."/>
            <person name="Dally N."/>
            <person name="Boughton B.A."/>
            <person name="Woo Y.H."/>
            <person name="Gao G."/>
            <person name="Schijlen E.G.W.M."/>
            <person name="Guo X."/>
            <person name="Momin A.A."/>
            <person name="Negrao S."/>
            <person name="Al-Babili S."/>
            <person name="Gehring C."/>
            <person name="Roessner U."/>
            <person name="Jung C."/>
            <person name="Murphy K."/>
            <person name="Arold S.T."/>
            <person name="Gojobori T."/>
            <person name="van der Linden C.G."/>
            <person name="van Loo E.N."/>
            <person name="Jellen E.N."/>
            <person name="Maughan P.J."/>
            <person name="Tester M."/>
        </authorList>
    </citation>
    <scope>NUCLEOTIDE SEQUENCE [LARGE SCALE GENOMIC DNA]</scope>
    <source>
        <strain evidence="5">cv. PI 614886</strain>
    </source>
</reference>
<name>A0A803MYK0_CHEQI</name>
<evidence type="ECO:0000256" key="1">
    <source>
        <dbReference type="SAM" id="MobiDB-lite"/>
    </source>
</evidence>
<feature type="transmembrane region" description="Helical" evidence="2">
    <location>
        <begin position="341"/>
        <end position="371"/>
    </location>
</feature>
<dbReference type="InterPro" id="IPR025315">
    <property type="entry name" value="DUF4220"/>
</dbReference>
<keyword evidence="2" id="KW-0472">Membrane</keyword>
<organism evidence="5 6">
    <name type="scientific">Chenopodium quinoa</name>
    <name type="common">Quinoa</name>
    <dbReference type="NCBI Taxonomy" id="63459"/>
    <lineage>
        <taxon>Eukaryota</taxon>
        <taxon>Viridiplantae</taxon>
        <taxon>Streptophyta</taxon>
        <taxon>Embryophyta</taxon>
        <taxon>Tracheophyta</taxon>
        <taxon>Spermatophyta</taxon>
        <taxon>Magnoliopsida</taxon>
        <taxon>eudicotyledons</taxon>
        <taxon>Gunneridae</taxon>
        <taxon>Pentapetalae</taxon>
        <taxon>Caryophyllales</taxon>
        <taxon>Chenopodiaceae</taxon>
        <taxon>Chenopodioideae</taxon>
        <taxon>Atripliceae</taxon>
        <taxon>Chenopodium</taxon>
    </lineage>
</organism>
<reference evidence="5" key="2">
    <citation type="submission" date="2021-03" db="UniProtKB">
        <authorList>
            <consortium name="EnsemblPlants"/>
        </authorList>
    </citation>
    <scope>IDENTIFICATION</scope>
</reference>
<evidence type="ECO:0000259" key="4">
    <source>
        <dbReference type="Pfam" id="PF13968"/>
    </source>
</evidence>
<sequence length="927" mass="106836">MVQIIPKVWLKLWNQWEFHVMKLWNEWEIRALVLISLLLQVMLIVLGKQRKRDRRKRIRYTLWLAYLSADWVATVALGSLSNQQGDDTVDSSNVLKALWAPILLLHLGGPDTITAYSMEDNALWLRHLLGLLVQVLVAFYIFVKSLRLTQLNYVAIPMFVSGIIKYGERTWALRSASSDQFRDSLLPSPDPGPNYAKFMEEYVLREAEGYNIQWTKMKDPKVVVRSLVTDNSKDCHIEAASIPKRAYEYFQIYKCLFADLILGFQELEMSKSFFLHSEWKEAFNVVEIELALVFDSFYTKAAIHYTRWGRILRLITVSSTFVTLAAYYFSQKHKYSEVDVIITYTLLVGAVSLEIFGMVVWLCSDWALIWLDHHEKMPVKQIYKAISCLKIFSSDSKWSNHMMQYNLINSCFEAALTKSCILLPCYFYRKLQMKTKTELTERVPDMLKKYIFKQLLEHTSDLKEDRAFCTSRGSWVLDRYQSQDLNWSIEKEFDQSILLWHIASDLCYHTDEDSGPESACYVECQVSKLLSNYMLYLLVKRPFMLPNGIGKIRFQDTCAEAKDFIQERSVKDAKTARQRLLTIKTNILPGDIKGDRSKSVLFDACRLAKYLQNRDWKWKIIVGVWVEMLVYAASQCRSDHHAQELAQGGELLTHIYSCIADKADTSTGNSSTGKAGRQTQSSQVVRSLRMEYSINMHGRLIWELNIQQSDQSLSGCDFISVFRIASLVSEQQHSRTTMPPKKNSEQPEDGDTVTQADIHKMEVTLKTLIESQSKDLADSYKTNAENINTQKLKLAAIHLEGKALSWHQAYAKVKSPLTWAQYVADITSRFGSLYDDPMAELKALSQTSSIQEYHDAFDEIASRLSMPMEYLLSCYLGGLEEEIQLSMRMFNPTTLQQAHCLAKLKKHKTPLKTTSTLTIYTQNFPEP</sequence>
<evidence type="ECO:0000259" key="3">
    <source>
        <dbReference type="Pfam" id="PF03732"/>
    </source>
</evidence>
<dbReference type="Pfam" id="PF04578">
    <property type="entry name" value="DUF594"/>
    <property type="match status" value="1"/>
</dbReference>
<feature type="transmembrane region" description="Helical" evidence="2">
    <location>
        <begin position="29"/>
        <end position="48"/>
    </location>
</feature>
<feature type="domain" description="Retrotransposon gag" evidence="3">
    <location>
        <begin position="793"/>
        <end position="880"/>
    </location>
</feature>
<evidence type="ECO:0008006" key="7">
    <source>
        <dbReference type="Google" id="ProtNLM"/>
    </source>
</evidence>